<dbReference type="AlphaFoldDB" id="A0A232EHZ5"/>
<reference evidence="2 3" key="1">
    <citation type="journal article" date="2017" name="Curr. Biol.">
        <title>The Evolution of Venom by Co-option of Single-Copy Genes.</title>
        <authorList>
            <person name="Martinson E.O."/>
            <person name="Mrinalini"/>
            <person name="Kelkar Y.D."/>
            <person name="Chang C.H."/>
            <person name="Werren J.H."/>
        </authorList>
    </citation>
    <scope>NUCLEOTIDE SEQUENCE [LARGE SCALE GENOMIC DNA]</scope>
    <source>
        <strain evidence="2 3">Alberta</strain>
        <tissue evidence="2">Whole body</tissue>
    </source>
</reference>
<comment type="caution">
    <text evidence="2">The sequence shown here is derived from an EMBL/GenBank/DDBJ whole genome shotgun (WGS) entry which is preliminary data.</text>
</comment>
<organism evidence="2 3">
    <name type="scientific">Trichomalopsis sarcophagae</name>
    <dbReference type="NCBI Taxonomy" id="543379"/>
    <lineage>
        <taxon>Eukaryota</taxon>
        <taxon>Metazoa</taxon>
        <taxon>Ecdysozoa</taxon>
        <taxon>Arthropoda</taxon>
        <taxon>Hexapoda</taxon>
        <taxon>Insecta</taxon>
        <taxon>Pterygota</taxon>
        <taxon>Neoptera</taxon>
        <taxon>Endopterygota</taxon>
        <taxon>Hymenoptera</taxon>
        <taxon>Apocrita</taxon>
        <taxon>Proctotrupomorpha</taxon>
        <taxon>Chalcidoidea</taxon>
        <taxon>Pteromalidae</taxon>
        <taxon>Pteromalinae</taxon>
        <taxon>Trichomalopsis</taxon>
    </lineage>
</organism>
<protein>
    <submittedName>
        <fullName evidence="2">Uncharacterized protein</fullName>
    </submittedName>
</protein>
<gene>
    <name evidence="2" type="ORF">TSAR_004171</name>
</gene>
<evidence type="ECO:0000256" key="1">
    <source>
        <dbReference type="SAM" id="MobiDB-lite"/>
    </source>
</evidence>
<sequence length="315" mass="37406">QSNTNIVNSEKPEQKRNKDCILKLTRLEEEPRRKRAKVENQFFLVNNQPNIHTSGNSHWLQKHGDRRRKDEEKRKGQNQKKQKEEALKIKKARVLLVRSEAKTSQDSTISRTPLLTSCTECREDCWYSGDALHDLPWLLCIVCQTNWANEQSNTNIVNSEKPEQKRNKDCILKLTRLEEEPRRKRAKVENRFILRSIKICIKKKPNDKKKKSVKNTETEEEKTKRRERDRIRKREQRKKQKKEALKIKKARVLLVRSEAKTSQHSTISRTPLFTLHDFPWLLCVVCQTNWANGKCVQRIPYECRTCRIRRSSLSN</sequence>
<feature type="compositionally biased region" description="Basic and acidic residues" evidence="1">
    <location>
        <begin position="214"/>
        <end position="232"/>
    </location>
</feature>
<name>A0A232EHZ5_9HYME</name>
<keyword evidence="3" id="KW-1185">Reference proteome</keyword>
<feature type="compositionally biased region" description="Polar residues" evidence="1">
    <location>
        <begin position="47"/>
        <end position="59"/>
    </location>
</feature>
<evidence type="ECO:0000313" key="3">
    <source>
        <dbReference type="Proteomes" id="UP000215335"/>
    </source>
</evidence>
<evidence type="ECO:0000313" key="2">
    <source>
        <dbReference type="EMBL" id="OXU17973.1"/>
    </source>
</evidence>
<feature type="non-terminal residue" evidence="2">
    <location>
        <position position="1"/>
    </location>
</feature>
<dbReference type="EMBL" id="NNAY01004382">
    <property type="protein sequence ID" value="OXU17973.1"/>
    <property type="molecule type" value="Genomic_DNA"/>
</dbReference>
<feature type="compositionally biased region" description="Basic and acidic residues" evidence="1">
    <location>
        <begin position="67"/>
        <end position="85"/>
    </location>
</feature>
<proteinExistence type="predicted"/>
<dbReference type="Proteomes" id="UP000215335">
    <property type="component" value="Unassembled WGS sequence"/>
</dbReference>
<feature type="region of interest" description="Disordered" evidence="1">
    <location>
        <begin position="205"/>
        <end position="243"/>
    </location>
</feature>
<accession>A0A232EHZ5</accession>
<feature type="region of interest" description="Disordered" evidence="1">
    <location>
        <begin position="47"/>
        <end position="85"/>
    </location>
</feature>
<feature type="compositionally biased region" description="Basic residues" evidence="1">
    <location>
        <begin position="233"/>
        <end position="243"/>
    </location>
</feature>